<protein>
    <submittedName>
        <fullName evidence="3">Unplaced genomic scaffold scaffold_4, whole genome shotgun sequence</fullName>
    </submittedName>
</protein>
<dbReference type="PANTHER" id="PTHR24121:SF21">
    <property type="entry name" value="ANKYRIN REPEAT FAMILY PROTEIN"/>
    <property type="match status" value="1"/>
</dbReference>
<reference evidence="4" key="2">
    <citation type="submission" date="2015-01" db="EMBL/GenBank/DDBJ databases">
        <title>Evolutionary Origins and Diversification of the Mycorrhizal Mutualists.</title>
        <authorList>
            <consortium name="DOE Joint Genome Institute"/>
            <consortium name="Mycorrhizal Genomics Consortium"/>
            <person name="Kohler A."/>
            <person name="Kuo A."/>
            <person name="Nagy L.G."/>
            <person name="Floudas D."/>
            <person name="Copeland A."/>
            <person name="Barry K.W."/>
            <person name="Cichocki N."/>
            <person name="Veneault-Fourrey C."/>
            <person name="LaButti K."/>
            <person name="Lindquist E.A."/>
            <person name="Lipzen A."/>
            <person name="Lundell T."/>
            <person name="Morin E."/>
            <person name="Murat C."/>
            <person name="Riley R."/>
            <person name="Ohm R."/>
            <person name="Sun H."/>
            <person name="Tunlid A."/>
            <person name="Henrissat B."/>
            <person name="Grigoriev I.V."/>
            <person name="Hibbett D.S."/>
            <person name="Martin F."/>
        </authorList>
    </citation>
    <scope>NUCLEOTIDE SEQUENCE [LARGE SCALE GENOMIC DNA]</scope>
    <source>
        <strain evidence="4">441</strain>
    </source>
</reference>
<dbReference type="OrthoDB" id="9995210at2759"/>
<dbReference type="EMBL" id="KN833688">
    <property type="protein sequence ID" value="KIK29782.1"/>
    <property type="molecule type" value="Genomic_DNA"/>
</dbReference>
<accession>A0A0D0A5Q9</accession>
<evidence type="ECO:0000256" key="1">
    <source>
        <dbReference type="PROSITE-ProRule" id="PRU00023"/>
    </source>
</evidence>
<reference evidence="3 4" key="1">
    <citation type="submission" date="2014-04" db="EMBL/GenBank/DDBJ databases">
        <authorList>
            <consortium name="DOE Joint Genome Institute"/>
            <person name="Kuo A."/>
            <person name="Kohler A."/>
            <person name="Costa M.D."/>
            <person name="Nagy L.G."/>
            <person name="Floudas D."/>
            <person name="Copeland A."/>
            <person name="Barry K.W."/>
            <person name="Cichocki N."/>
            <person name="Veneault-Fourrey C."/>
            <person name="LaButti K."/>
            <person name="Lindquist E.A."/>
            <person name="Lipzen A."/>
            <person name="Lundell T."/>
            <person name="Morin E."/>
            <person name="Murat C."/>
            <person name="Sun H."/>
            <person name="Tunlid A."/>
            <person name="Henrissat B."/>
            <person name="Grigoriev I.V."/>
            <person name="Hibbett D.S."/>
            <person name="Martin F."/>
            <person name="Nordberg H.P."/>
            <person name="Cantor M.N."/>
            <person name="Hua S.X."/>
        </authorList>
    </citation>
    <scope>NUCLEOTIDE SEQUENCE [LARGE SCALE GENOMIC DNA]</scope>
    <source>
        <strain evidence="3 4">441</strain>
    </source>
</reference>
<feature type="repeat" description="ANK" evidence="1">
    <location>
        <begin position="52"/>
        <end position="85"/>
    </location>
</feature>
<dbReference type="AlphaFoldDB" id="A0A0D0A5Q9"/>
<proteinExistence type="predicted"/>
<dbReference type="PROSITE" id="PS50088">
    <property type="entry name" value="ANK_REPEAT"/>
    <property type="match status" value="2"/>
</dbReference>
<name>A0A0D0A5Q9_9AGAM</name>
<dbReference type="Proteomes" id="UP000054018">
    <property type="component" value="Unassembled WGS sequence"/>
</dbReference>
<dbReference type="InterPro" id="IPR036770">
    <property type="entry name" value="Ankyrin_rpt-contain_sf"/>
</dbReference>
<feature type="compositionally biased region" description="Acidic residues" evidence="2">
    <location>
        <begin position="168"/>
        <end position="177"/>
    </location>
</feature>
<feature type="repeat" description="ANK" evidence="1">
    <location>
        <begin position="86"/>
        <end position="112"/>
    </location>
</feature>
<dbReference type="SMART" id="SM00248">
    <property type="entry name" value="ANK"/>
    <property type="match status" value="2"/>
</dbReference>
<feature type="region of interest" description="Disordered" evidence="2">
    <location>
        <begin position="158"/>
        <end position="177"/>
    </location>
</feature>
<keyword evidence="4" id="KW-1185">Reference proteome</keyword>
<keyword evidence="1" id="KW-0040">ANK repeat</keyword>
<organism evidence="3 4">
    <name type="scientific">Pisolithus microcarpus 441</name>
    <dbReference type="NCBI Taxonomy" id="765257"/>
    <lineage>
        <taxon>Eukaryota</taxon>
        <taxon>Fungi</taxon>
        <taxon>Dikarya</taxon>
        <taxon>Basidiomycota</taxon>
        <taxon>Agaricomycotina</taxon>
        <taxon>Agaricomycetes</taxon>
        <taxon>Agaricomycetidae</taxon>
        <taxon>Boletales</taxon>
        <taxon>Sclerodermatineae</taxon>
        <taxon>Pisolithaceae</taxon>
        <taxon>Pisolithus</taxon>
    </lineage>
</organism>
<evidence type="ECO:0000256" key="2">
    <source>
        <dbReference type="SAM" id="MobiDB-lite"/>
    </source>
</evidence>
<dbReference type="Pfam" id="PF13857">
    <property type="entry name" value="Ank_5"/>
    <property type="match status" value="1"/>
</dbReference>
<dbReference type="HOGENOM" id="CLU_097653_2_0_1"/>
<evidence type="ECO:0000313" key="3">
    <source>
        <dbReference type="EMBL" id="KIK29782.1"/>
    </source>
</evidence>
<dbReference type="InterPro" id="IPR002110">
    <property type="entry name" value="Ankyrin_rpt"/>
</dbReference>
<dbReference type="Gene3D" id="1.25.40.20">
    <property type="entry name" value="Ankyrin repeat-containing domain"/>
    <property type="match status" value="1"/>
</dbReference>
<dbReference type="STRING" id="765257.A0A0D0A5Q9"/>
<evidence type="ECO:0000313" key="4">
    <source>
        <dbReference type="Proteomes" id="UP000054018"/>
    </source>
</evidence>
<dbReference type="PROSITE" id="PS50297">
    <property type="entry name" value="ANK_REP_REGION"/>
    <property type="match status" value="1"/>
</dbReference>
<dbReference type="PANTHER" id="PTHR24121">
    <property type="entry name" value="NO MECHANORECEPTOR POTENTIAL C, ISOFORM D-RELATED"/>
    <property type="match status" value="1"/>
</dbReference>
<sequence>MTDVEKRAVLNKRLLTAARGSGDIVELLTDPEYRDPDDEEVFLFDINCRDVLGNTPLHLAVSSESVDNVNHILDAPLCDVDIQNNKGDTPLHLAVQIRDPEIRKDIVTLLIEEAEAYDSTRLKNKANQTPKDLCDIYCPEDKEVIRLASPPVRKINQMLDKDDVVRDDSDDDELESE</sequence>
<gene>
    <name evidence="3" type="ORF">PISMIDRAFT_441279</name>
</gene>
<dbReference type="SUPFAM" id="SSF48403">
    <property type="entry name" value="Ankyrin repeat"/>
    <property type="match status" value="1"/>
</dbReference>